<keyword evidence="8" id="KW-1185">Reference proteome</keyword>
<keyword evidence="3" id="KW-0479">Metal-binding</keyword>
<dbReference type="SFLD" id="SFLDS00029">
    <property type="entry name" value="Radical_SAM"/>
    <property type="match status" value="1"/>
</dbReference>
<dbReference type="SFLD" id="SFLDG01067">
    <property type="entry name" value="SPASM/twitch_domain_containing"/>
    <property type="match status" value="1"/>
</dbReference>
<dbReference type="SUPFAM" id="SSF102114">
    <property type="entry name" value="Radical SAM enzymes"/>
    <property type="match status" value="1"/>
</dbReference>
<dbReference type="GO" id="GO:0051536">
    <property type="term" value="F:iron-sulfur cluster binding"/>
    <property type="evidence" value="ECO:0007669"/>
    <property type="project" value="UniProtKB-KW"/>
</dbReference>
<evidence type="ECO:0000259" key="6">
    <source>
        <dbReference type="Pfam" id="PF04055"/>
    </source>
</evidence>
<dbReference type="GO" id="GO:0046872">
    <property type="term" value="F:metal ion binding"/>
    <property type="evidence" value="ECO:0007669"/>
    <property type="project" value="UniProtKB-KW"/>
</dbReference>
<evidence type="ECO:0000313" key="8">
    <source>
        <dbReference type="Proteomes" id="UP000321436"/>
    </source>
</evidence>
<feature type="domain" description="Radical SAM core" evidence="6">
    <location>
        <begin position="122"/>
        <end position="263"/>
    </location>
</feature>
<keyword evidence="4" id="KW-0408">Iron</keyword>
<comment type="caution">
    <text evidence="7">The sequence shown here is derived from an EMBL/GenBank/DDBJ whole genome shotgun (WGS) entry which is preliminary data.</text>
</comment>
<name>A0A512RK79_9BACT</name>
<keyword evidence="2" id="KW-0949">S-adenosyl-L-methionine</keyword>
<dbReference type="InterPro" id="IPR007197">
    <property type="entry name" value="rSAM"/>
</dbReference>
<dbReference type="Gene3D" id="3.20.20.70">
    <property type="entry name" value="Aldolase class I"/>
    <property type="match status" value="1"/>
</dbReference>
<evidence type="ECO:0000256" key="5">
    <source>
        <dbReference type="ARBA" id="ARBA00023014"/>
    </source>
</evidence>
<reference evidence="7 8" key="1">
    <citation type="submission" date="2019-07" db="EMBL/GenBank/DDBJ databases">
        <title>Whole genome shotgun sequence of Chitinophaga cymbidii NBRC 109752.</title>
        <authorList>
            <person name="Hosoyama A."/>
            <person name="Uohara A."/>
            <person name="Ohji S."/>
            <person name="Ichikawa N."/>
        </authorList>
    </citation>
    <scope>NUCLEOTIDE SEQUENCE [LARGE SCALE GENOMIC DNA]</scope>
    <source>
        <strain evidence="7 8">NBRC 109752</strain>
    </source>
</reference>
<dbReference type="EMBL" id="BKAU01000002">
    <property type="protein sequence ID" value="GEP96121.1"/>
    <property type="molecule type" value="Genomic_DNA"/>
</dbReference>
<dbReference type="Pfam" id="PF04055">
    <property type="entry name" value="Radical_SAM"/>
    <property type="match status" value="1"/>
</dbReference>
<sequence length="502" mass="57565">MDKIPIPLQERKTRKFNAFDCYASEHTSGYFLLPFRFHEITSEREVLVNEIGDFLVVQKGTAERIVKREISLDNDPELYGDLIANFFISPTPVPGLLDVISTRYRTKKSFLDSFTSLHIFVISLRCEHTCHYCQVSRVTAEKHKYDMSESHIDIGINLMMQSPSPFVTMEFQGGEALLAFENIKYAIERTKKEALIYGKTVTYVICTNLAPLTDEILEYCKENKVFISTSLDGPEFIHNQNRHKPGANSYRLAVDGISKCRSILGEENVSALLTTTKLSLQYPCEIVEEYVKLGFRNIFLRPISPYGFATRGESKNKYDTLVFLDFYKKALHRIIEYNIAGYFIREDYTTIILKKMLTPFPVGYVDLQSPAGLINNVIVFNYDGSIYASDEARMLAEMNDFTFHLGSLDINSYNEVFYGSKSDVLAEVFANEALAGCSDCAFQSYCGADPVHNYTTQHDLYGYRPSSTFCQRNMEIIRYIIELMDSDKRIERIFRNWITGKS</sequence>
<dbReference type="AlphaFoldDB" id="A0A512RK79"/>
<protein>
    <submittedName>
        <fullName evidence="7">His-Xaa-Ser system radical SAM maturase HxsB</fullName>
    </submittedName>
</protein>
<evidence type="ECO:0000256" key="2">
    <source>
        <dbReference type="ARBA" id="ARBA00022691"/>
    </source>
</evidence>
<dbReference type="GO" id="GO:0016491">
    <property type="term" value="F:oxidoreductase activity"/>
    <property type="evidence" value="ECO:0007669"/>
    <property type="project" value="InterPro"/>
</dbReference>
<dbReference type="Proteomes" id="UP000321436">
    <property type="component" value="Unassembled WGS sequence"/>
</dbReference>
<dbReference type="NCBIfam" id="TIGR03978">
    <property type="entry name" value="rSAM_paired_1"/>
    <property type="match status" value="1"/>
</dbReference>
<dbReference type="PANTHER" id="PTHR43273">
    <property type="entry name" value="ANAEROBIC SULFATASE-MATURATING ENZYME HOMOLOG ASLB-RELATED"/>
    <property type="match status" value="1"/>
</dbReference>
<dbReference type="PANTHER" id="PTHR43273:SF8">
    <property type="entry name" value="RADICAL SAM DOMAIN PROTEIN"/>
    <property type="match status" value="1"/>
</dbReference>
<organism evidence="7 8">
    <name type="scientific">Chitinophaga cymbidii</name>
    <dbReference type="NCBI Taxonomy" id="1096750"/>
    <lineage>
        <taxon>Bacteria</taxon>
        <taxon>Pseudomonadati</taxon>
        <taxon>Bacteroidota</taxon>
        <taxon>Chitinophagia</taxon>
        <taxon>Chitinophagales</taxon>
        <taxon>Chitinophagaceae</taxon>
        <taxon>Chitinophaga</taxon>
    </lineage>
</organism>
<dbReference type="OrthoDB" id="9808591at2"/>
<evidence type="ECO:0000256" key="1">
    <source>
        <dbReference type="ARBA" id="ARBA00001966"/>
    </source>
</evidence>
<dbReference type="InterPro" id="IPR024023">
    <property type="entry name" value="rSAM_paired_HxsB"/>
</dbReference>
<dbReference type="SFLD" id="SFLDG01386">
    <property type="entry name" value="main_SPASM_domain-containing"/>
    <property type="match status" value="1"/>
</dbReference>
<proteinExistence type="predicted"/>
<dbReference type="InterPro" id="IPR013785">
    <property type="entry name" value="Aldolase_TIM"/>
</dbReference>
<dbReference type="InterPro" id="IPR058240">
    <property type="entry name" value="rSAM_sf"/>
</dbReference>
<keyword evidence="5" id="KW-0411">Iron-sulfur</keyword>
<evidence type="ECO:0000256" key="3">
    <source>
        <dbReference type="ARBA" id="ARBA00022723"/>
    </source>
</evidence>
<evidence type="ECO:0000313" key="7">
    <source>
        <dbReference type="EMBL" id="GEP96121.1"/>
    </source>
</evidence>
<dbReference type="InterPro" id="IPR023867">
    <property type="entry name" value="Sulphatase_maturase_rSAM"/>
</dbReference>
<gene>
    <name evidence="7" type="ORF">CCY01nite_23810</name>
</gene>
<evidence type="ECO:0000256" key="4">
    <source>
        <dbReference type="ARBA" id="ARBA00023004"/>
    </source>
</evidence>
<dbReference type="CDD" id="cd01335">
    <property type="entry name" value="Radical_SAM"/>
    <property type="match status" value="1"/>
</dbReference>
<comment type="cofactor">
    <cofactor evidence="1">
        <name>[4Fe-4S] cluster</name>
        <dbReference type="ChEBI" id="CHEBI:49883"/>
    </cofactor>
</comment>
<dbReference type="SFLD" id="SFLDG01384">
    <property type="entry name" value="thioether_bond_formation_requi"/>
    <property type="match status" value="1"/>
</dbReference>
<accession>A0A512RK79</accession>
<dbReference type="RefSeq" id="WP_146861590.1">
    <property type="nucleotide sequence ID" value="NZ_BKAU01000002.1"/>
</dbReference>